<evidence type="ECO:0000256" key="1">
    <source>
        <dbReference type="ARBA" id="ARBA00002284"/>
    </source>
</evidence>
<comment type="pathway">
    <text evidence="2">Cofactor biosynthesis; riboflavin biosynthesis; 2-hydroxy-3-oxobutyl phosphate from D-ribulose 5-phosphate: step 1/1.</text>
</comment>
<dbReference type="RefSeq" id="WP_344710384.1">
    <property type="nucleotide sequence ID" value="NZ_BAAAZD010000002.1"/>
</dbReference>
<reference evidence="8" key="1">
    <citation type="journal article" date="2019" name="Int. J. Syst. Evol. Microbiol.">
        <title>The Global Catalogue of Microorganisms (GCM) 10K type strain sequencing project: providing services to taxonomists for standard genome sequencing and annotation.</title>
        <authorList>
            <consortium name="The Broad Institute Genomics Platform"/>
            <consortium name="The Broad Institute Genome Sequencing Center for Infectious Disease"/>
            <person name="Wu L."/>
            <person name="Ma J."/>
        </authorList>
    </citation>
    <scope>NUCLEOTIDE SEQUENCE [LARGE SCALE GENOMIC DNA]</scope>
    <source>
        <strain evidence="8">JCM 16603</strain>
    </source>
</reference>
<comment type="caution">
    <text evidence="7">The sequence shown here is derived from an EMBL/GenBank/DDBJ whole genome shotgun (WGS) entry which is preliminary data.</text>
</comment>
<sequence>MSNLKAHLAAGGLIILAGDALRGGDLDLAAAASCITPDTIAFMARHGRGLICLGLSASRAEALGIEPQQSEAHSGSGRPFGRSIEAASGVTTGISAADRARTISVAVDPASQPEDLVSPGHIFPLIANDAGPRARLSTLEAGLAIMDKLGFGEGVVLCAMLRDDGGMARLSEVRSWADSENIPVIDIAEWVEANVPA</sequence>
<dbReference type="SUPFAM" id="SSF55821">
    <property type="entry name" value="YrdC/RibB"/>
    <property type="match status" value="1"/>
</dbReference>
<dbReference type="InterPro" id="IPR000422">
    <property type="entry name" value="DHBP_synthase_RibB"/>
</dbReference>
<dbReference type="Pfam" id="PF00926">
    <property type="entry name" value="DHBP_synthase"/>
    <property type="match status" value="1"/>
</dbReference>
<name>A0ABP7S960_9SPHN</name>
<evidence type="ECO:0000256" key="2">
    <source>
        <dbReference type="ARBA" id="ARBA00004904"/>
    </source>
</evidence>
<protein>
    <recommendedName>
        <fullName evidence="4">3,4-dihydroxy-2-butanone 4-phosphate synthase</fullName>
        <ecNumber evidence="3">4.1.99.12</ecNumber>
    </recommendedName>
</protein>
<evidence type="ECO:0000313" key="8">
    <source>
        <dbReference type="Proteomes" id="UP001501310"/>
    </source>
</evidence>
<dbReference type="Proteomes" id="UP001501310">
    <property type="component" value="Unassembled WGS sequence"/>
</dbReference>
<evidence type="ECO:0000256" key="6">
    <source>
        <dbReference type="ARBA" id="ARBA00022723"/>
    </source>
</evidence>
<organism evidence="7 8">
    <name type="scientific">Sphingomonas humi</name>
    <dbReference type="NCBI Taxonomy" id="335630"/>
    <lineage>
        <taxon>Bacteria</taxon>
        <taxon>Pseudomonadati</taxon>
        <taxon>Pseudomonadota</taxon>
        <taxon>Alphaproteobacteria</taxon>
        <taxon>Sphingomonadales</taxon>
        <taxon>Sphingomonadaceae</taxon>
        <taxon>Sphingomonas</taxon>
    </lineage>
</organism>
<dbReference type="InterPro" id="IPR017945">
    <property type="entry name" value="DHBP_synth_RibB-like_a/b_dom"/>
</dbReference>
<keyword evidence="6" id="KW-0479">Metal-binding</keyword>
<proteinExistence type="predicted"/>
<accession>A0ABP7S960</accession>
<keyword evidence="5" id="KW-0686">Riboflavin biosynthesis</keyword>
<dbReference type="PANTHER" id="PTHR21327">
    <property type="entry name" value="GTP CYCLOHYDROLASE II-RELATED"/>
    <property type="match status" value="1"/>
</dbReference>
<evidence type="ECO:0000256" key="5">
    <source>
        <dbReference type="ARBA" id="ARBA00022619"/>
    </source>
</evidence>
<evidence type="ECO:0000256" key="3">
    <source>
        <dbReference type="ARBA" id="ARBA00012153"/>
    </source>
</evidence>
<dbReference type="PANTHER" id="PTHR21327:SF18">
    <property type="entry name" value="3,4-DIHYDROXY-2-BUTANONE 4-PHOSPHATE SYNTHASE"/>
    <property type="match status" value="1"/>
</dbReference>
<comment type="function">
    <text evidence="1">Catalyzes the conversion of D-ribulose 5-phosphate to formate and 3,4-dihydroxy-2-butanone 4-phosphate.</text>
</comment>
<dbReference type="EC" id="4.1.99.12" evidence="3"/>
<gene>
    <name evidence="7" type="ORF">GCM10022211_22610</name>
</gene>
<dbReference type="Gene3D" id="3.90.870.10">
    <property type="entry name" value="DHBP synthase"/>
    <property type="match status" value="1"/>
</dbReference>
<evidence type="ECO:0000256" key="4">
    <source>
        <dbReference type="ARBA" id="ARBA00018836"/>
    </source>
</evidence>
<evidence type="ECO:0000313" key="7">
    <source>
        <dbReference type="EMBL" id="GAA4008493.1"/>
    </source>
</evidence>
<keyword evidence="8" id="KW-1185">Reference proteome</keyword>
<dbReference type="EMBL" id="BAAAZD010000002">
    <property type="protein sequence ID" value="GAA4008493.1"/>
    <property type="molecule type" value="Genomic_DNA"/>
</dbReference>